<dbReference type="RefSeq" id="WP_269332621.1">
    <property type="nucleotide sequence ID" value="NZ_JAMZFT010000002.1"/>
</dbReference>
<protein>
    <recommendedName>
        <fullName evidence="1">pyridoxal kinase</fullName>
        <ecNumber evidence="1">2.7.1.35</ecNumber>
    </recommendedName>
</protein>
<dbReference type="CDD" id="cd01173">
    <property type="entry name" value="pyridoxal_pyridoxamine_kinase"/>
    <property type="match status" value="1"/>
</dbReference>
<keyword evidence="8" id="KW-1185">Reference proteome</keyword>
<evidence type="ECO:0000256" key="1">
    <source>
        <dbReference type="ARBA" id="ARBA00012104"/>
    </source>
</evidence>
<evidence type="ECO:0000256" key="5">
    <source>
        <dbReference type="ARBA" id="ARBA00022840"/>
    </source>
</evidence>
<evidence type="ECO:0000256" key="4">
    <source>
        <dbReference type="ARBA" id="ARBA00022777"/>
    </source>
</evidence>
<dbReference type="Proteomes" id="UP001055804">
    <property type="component" value="Unassembled WGS sequence"/>
</dbReference>
<keyword evidence="4 7" id="KW-0418">Kinase</keyword>
<dbReference type="EMBL" id="JAMZFT010000002">
    <property type="protein sequence ID" value="MCP1336670.1"/>
    <property type="molecule type" value="Genomic_DNA"/>
</dbReference>
<dbReference type="InterPro" id="IPR013749">
    <property type="entry name" value="PM/HMP-P_kinase-1"/>
</dbReference>
<dbReference type="NCBIfam" id="TIGR00687">
    <property type="entry name" value="pyridox_kin"/>
    <property type="match status" value="1"/>
</dbReference>
<dbReference type="PANTHER" id="PTHR10534">
    <property type="entry name" value="PYRIDOXAL KINASE"/>
    <property type="match status" value="1"/>
</dbReference>
<dbReference type="EC" id="2.7.1.35" evidence="1"/>
<dbReference type="AlphaFoldDB" id="A0A9J6PE38"/>
<proteinExistence type="predicted"/>
<feature type="domain" description="Pyridoxamine kinase/Phosphomethylpyrimidine kinase" evidence="6">
    <location>
        <begin position="61"/>
        <end position="249"/>
    </location>
</feature>
<sequence length="271" mass="28483">MAEPPVVLAISSHVVRGAVGLRIMVPCLEVLGHEVWALPTCVLSTHPGIARPVGHRTPAEEIEAIGETLDDDGALMRVRGVITGYFRDADQVRAAVRVVEQVKEANPQAIYMCDPVLGDADRGLYVSDATGAAIRDRLMPLADIATPNAFELSWLTGRSVTGPNEAEAAAREAGGAVVAVTSVPLAGRRIGTALVAPDTAHWVSSDRRPRVPRGTGDALSALLLGFMLKDMAGDKAMHRTVVGIETLIKAAGRRESLPTAGLAKLLGDIVA</sequence>
<accession>A0A9J6PE38</accession>
<dbReference type="PANTHER" id="PTHR10534:SF2">
    <property type="entry name" value="PYRIDOXAL KINASE"/>
    <property type="match status" value="1"/>
</dbReference>
<evidence type="ECO:0000256" key="2">
    <source>
        <dbReference type="ARBA" id="ARBA00022679"/>
    </source>
</evidence>
<dbReference type="GO" id="GO:0005829">
    <property type="term" value="C:cytosol"/>
    <property type="evidence" value="ECO:0007669"/>
    <property type="project" value="TreeGrafter"/>
</dbReference>
<dbReference type="Pfam" id="PF08543">
    <property type="entry name" value="Phos_pyr_kin"/>
    <property type="match status" value="1"/>
</dbReference>
<dbReference type="InterPro" id="IPR004625">
    <property type="entry name" value="PyrdxlKinase"/>
</dbReference>
<dbReference type="GO" id="GO:0009443">
    <property type="term" value="P:pyridoxal 5'-phosphate salvage"/>
    <property type="evidence" value="ECO:0007669"/>
    <property type="project" value="InterPro"/>
</dbReference>
<dbReference type="Gene3D" id="3.40.1190.20">
    <property type="match status" value="1"/>
</dbReference>
<evidence type="ECO:0000256" key="3">
    <source>
        <dbReference type="ARBA" id="ARBA00022741"/>
    </source>
</evidence>
<keyword evidence="3" id="KW-0547">Nucleotide-binding</keyword>
<keyword evidence="5" id="KW-0067">ATP-binding</keyword>
<comment type="caution">
    <text evidence="7">The sequence shown here is derived from an EMBL/GenBank/DDBJ whole genome shotgun (WGS) entry which is preliminary data.</text>
</comment>
<name>A0A9J6PE38_9PROT</name>
<dbReference type="SUPFAM" id="SSF53613">
    <property type="entry name" value="Ribokinase-like"/>
    <property type="match status" value="1"/>
</dbReference>
<organism evidence="7 8">
    <name type="scientific">Futiania mangrovi</name>
    <dbReference type="NCBI Taxonomy" id="2959716"/>
    <lineage>
        <taxon>Bacteria</taxon>
        <taxon>Pseudomonadati</taxon>
        <taxon>Pseudomonadota</taxon>
        <taxon>Alphaproteobacteria</taxon>
        <taxon>Futianiales</taxon>
        <taxon>Futianiaceae</taxon>
        <taxon>Futiania</taxon>
    </lineage>
</organism>
<evidence type="ECO:0000313" key="7">
    <source>
        <dbReference type="EMBL" id="MCP1336670.1"/>
    </source>
</evidence>
<dbReference type="InterPro" id="IPR029056">
    <property type="entry name" value="Ribokinase-like"/>
</dbReference>
<gene>
    <name evidence="7" type="primary">pdxY</name>
    <name evidence="7" type="ORF">NJQ99_09650</name>
</gene>
<keyword evidence="2 7" id="KW-0808">Transferase</keyword>
<reference evidence="7" key="1">
    <citation type="submission" date="2022-06" db="EMBL/GenBank/DDBJ databases">
        <title>Isolation and Genomics of Futiania mangrovii gen. nov., sp. nov., a Rare and Metabolically-versatile member in the Class Alphaproteobacteria.</title>
        <authorList>
            <person name="Liu L."/>
            <person name="Huang W.-C."/>
            <person name="Pan J."/>
            <person name="Li J."/>
            <person name="Huang Y."/>
            <person name="Du H."/>
            <person name="Liu Y."/>
            <person name="Li M."/>
        </authorList>
    </citation>
    <scope>NUCLEOTIDE SEQUENCE</scope>
    <source>
        <strain evidence="7">FT118</strain>
    </source>
</reference>
<evidence type="ECO:0000259" key="6">
    <source>
        <dbReference type="Pfam" id="PF08543"/>
    </source>
</evidence>
<dbReference type="GO" id="GO:0005524">
    <property type="term" value="F:ATP binding"/>
    <property type="evidence" value="ECO:0007669"/>
    <property type="project" value="UniProtKB-KW"/>
</dbReference>
<evidence type="ECO:0000313" key="8">
    <source>
        <dbReference type="Proteomes" id="UP001055804"/>
    </source>
</evidence>
<dbReference type="GO" id="GO:0008478">
    <property type="term" value="F:pyridoxal kinase activity"/>
    <property type="evidence" value="ECO:0007669"/>
    <property type="project" value="UniProtKB-EC"/>
</dbReference>